<sequence length="243" mass="28448">MDVIFIIMLMIISIVIVCAALLTYCDGYDILNTLNTYIEPRRKKEYHDTNNLQWARYLRARWMIIHSEFDLYRSKIPRYRDIDSVQTPVDNDVQHWNVLMLRLYGKNTIHAKKFPKTMKYINNIKVNIPTVFFSILEPGKTIPPHVGPWNGILKYHLALDIPIEGEVYLDVNGIKKEWKQGKDILFDDTFTHSAYNISNKSRVILLLEVERKLDGFLQSMINKIVLTAAKYNETTNKIVSKVK</sequence>
<dbReference type="InterPro" id="IPR007803">
    <property type="entry name" value="Asp/Arg/Pro-Hydrxlase"/>
</dbReference>
<evidence type="ECO:0000256" key="1">
    <source>
        <dbReference type="ARBA" id="ARBA00007730"/>
    </source>
</evidence>
<organism evidence="5">
    <name type="scientific">Pithovirus LCPAC404</name>
    <dbReference type="NCBI Taxonomy" id="2506597"/>
    <lineage>
        <taxon>Viruses</taxon>
        <taxon>Pithoviruses</taxon>
    </lineage>
</organism>
<feature type="domain" description="Aspartyl/asparaginy/proline hydroxylase" evidence="4">
    <location>
        <begin position="60"/>
        <end position="211"/>
    </location>
</feature>
<dbReference type="SUPFAM" id="SSF51197">
    <property type="entry name" value="Clavaminate synthase-like"/>
    <property type="match status" value="1"/>
</dbReference>
<protein>
    <submittedName>
        <fullName evidence="5">Aspartyl/asparaginyl beta-hydroxylase</fullName>
    </submittedName>
</protein>
<dbReference type="GO" id="GO:0051213">
    <property type="term" value="F:dioxygenase activity"/>
    <property type="evidence" value="ECO:0007669"/>
    <property type="project" value="UniProtKB-KW"/>
</dbReference>
<evidence type="ECO:0000256" key="3">
    <source>
        <dbReference type="ARBA" id="ARBA00023002"/>
    </source>
</evidence>
<gene>
    <name evidence="5" type="ORF">LCPAC404_03570</name>
</gene>
<name>A0A481ZCJ2_9VIRU</name>
<comment type="similarity">
    <text evidence="1">Belongs to the aspartyl/asparaginyl beta-hydroxylase family.</text>
</comment>
<reference evidence="5" key="1">
    <citation type="journal article" date="2019" name="MBio">
        <title>Virus Genomes from Deep Sea Sediments Expand the Ocean Megavirome and Support Independent Origins of Viral Gigantism.</title>
        <authorList>
            <person name="Backstrom D."/>
            <person name="Yutin N."/>
            <person name="Jorgensen S.L."/>
            <person name="Dharamshi J."/>
            <person name="Homa F."/>
            <person name="Zaremba-Niedwiedzka K."/>
            <person name="Spang A."/>
            <person name="Wolf Y.I."/>
            <person name="Koonin E.V."/>
            <person name="Ettema T.J."/>
        </authorList>
    </citation>
    <scope>NUCLEOTIDE SEQUENCE</scope>
</reference>
<dbReference type="Pfam" id="PF05118">
    <property type="entry name" value="Asp_Arg_Hydrox"/>
    <property type="match status" value="1"/>
</dbReference>
<keyword evidence="2" id="KW-0223">Dioxygenase</keyword>
<evidence type="ECO:0000313" key="5">
    <source>
        <dbReference type="EMBL" id="QBK93653.1"/>
    </source>
</evidence>
<dbReference type="Gene3D" id="2.60.120.330">
    <property type="entry name" value="B-lactam Antibiotic, Isopenicillin N Synthase, Chain"/>
    <property type="match status" value="1"/>
</dbReference>
<dbReference type="InterPro" id="IPR027443">
    <property type="entry name" value="IPNS-like_sf"/>
</dbReference>
<accession>A0A481ZCJ2</accession>
<dbReference type="InterPro" id="IPR051821">
    <property type="entry name" value="Asp/Asn_beta-hydroxylase"/>
</dbReference>
<dbReference type="PANTHER" id="PTHR46332:SF5">
    <property type="entry name" value="ASPARTATE BETA-HYDROXYLASE DOMAIN CONTAINING 2"/>
    <property type="match status" value="1"/>
</dbReference>
<dbReference type="EMBL" id="MK500601">
    <property type="protein sequence ID" value="QBK93653.1"/>
    <property type="molecule type" value="Genomic_DNA"/>
</dbReference>
<dbReference type="PANTHER" id="PTHR46332">
    <property type="entry name" value="ASPARTATE BETA-HYDROXYLASE DOMAIN-CONTAINING PROTEIN 2"/>
    <property type="match status" value="1"/>
</dbReference>
<dbReference type="GO" id="GO:0016020">
    <property type="term" value="C:membrane"/>
    <property type="evidence" value="ECO:0007669"/>
    <property type="project" value="TreeGrafter"/>
</dbReference>
<evidence type="ECO:0000256" key="2">
    <source>
        <dbReference type="ARBA" id="ARBA00022964"/>
    </source>
</evidence>
<evidence type="ECO:0000259" key="4">
    <source>
        <dbReference type="Pfam" id="PF05118"/>
    </source>
</evidence>
<keyword evidence="3" id="KW-0560">Oxidoreductase</keyword>
<proteinExistence type="inferred from homology"/>